<organism evidence="2 3">
    <name type="scientific">Flavobacterium capsici</name>
    <dbReference type="NCBI Taxonomy" id="3075618"/>
    <lineage>
        <taxon>Bacteria</taxon>
        <taxon>Pseudomonadati</taxon>
        <taxon>Bacteroidota</taxon>
        <taxon>Flavobacteriia</taxon>
        <taxon>Flavobacteriales</taxon>
        <taxon>Flavobacteriaceae</taxon>
        <taxon>Flavobacterium</taxon>
    </lineage>
</organism>
<evidence type="ECO:0000313" key="3">
    <source>
        <dbReference type="Proteomes" id="UP001304515"/>
    </source>
</evidence>
<proteinExistence type="predicted"/>
<protein>
    <submittedName>
        <fullName evidence="2">T9SS type B sorting domain-containing protein</fullName>
    </submittedName>
</protein>
<gene>
    <name evidence="2" type="ORF">RN605_02180</name>
    <name evidence="1" type="ORF">RN608_08880</name>
</gene>
<evidence type="ECO:0000313" key="2">
    <source>
        <dbReference type="EMBL" id="WNM22178.1"/>
    </source>
</evidence>
<dbReference type="InterPro" id="IPR026341">
    <property type="entry name" value="T9SS_type_B"/>
</dbReference>
<dbReference type="Proteomes" id="UP001304515">
    <property type="component" value="Chromosome"/>
</dbReference>
<sequence>MRSLFYIFFILFSSNLIAQIGLCDGVKGEIKFYENFGEAQGIGSPLLNDEITYSYTENFPEAGEYTIRSNTLPGTDILPNSWLWHLLANGWSTNPGKMLLINANGDPGVFYKKKITGLCDTTNYEFSFWAASLYNINSNLCSENNGLGVPVNFKIEVWDVNETQILNSVVTGNINNSTTINFQQYGLVFSTLSGQSEVIVKISNNNQQSGCGNDLAIDEIKIQLCGDNPILSSVEYENNSIFCAEDTPINFTLNLENSSLGNYFLWQQSIDEINWTNIDDIPSQFNNNTINFNITNIVSTTHFRVAFASSTSNLSNDDFKCSWYSNIFTIRVLSSTDAPVSFFSEASYCGDNAIPALAIVPVPNLTVNWYDSAVGGNLLQSNSFNYVPDGPGIYYAAYDSTDYPCLGDIRTPITLLWYPGIEIDQHPPPILICGGEGAILDALHPNSIYEWEPSYVGNTQTVTVYEPGLYTVTIRDLSNPCVEAKTRTFIVEGYQNPEILQINNIGNSIIVTMTVDDNYEYSLDGITWQSSNIFENVEAGLINVYVRDLIQCGMDSMEYFFLGYIPAYFTPNGDSYNDVFTIKNMTQLNLTVQIFDRYGKIITVLNSANPTWNGNFNEKKLPSSDYWYKIIRDDIIILVGHVALKR</sequence>
<name>A0AA96F373_9FLAO</name>
<dbReference type="EMBL" id="CP134890">
    <property type="protein sequence ID" value="WNM22178.1"/>
    <property type="molecule type" value="Genomic_DNA"/>
</dbReference>
<reference evidence="2 3" key="1">
    <citation type="submission" date="2023-09" db="EMBL/GenBank/DDBJ databases">
        <title>Flavobacterium sp. a novel bacteria isolate from Pepper rhizosphere.</title>
        <authorList>
            <person name="Peng Y."/>
            <person name="Lee J."/>
        </authorList>
    </citation>
    <scope>NUCLEOTIDE SEQUENCE [LARGE SCALE GENOMIC DNA]</scope>
    <source>
        <strain evidence="1">PMR2A8</strain>
        <strain evidence="2 3">PMTSA4</strain>
    </source>
</reference>
<dbReference type="RefSeq" id="WP_313321795.1">
    <property type="nucleotide sequence ID" value="NZ_CP134878.1"/>
</dbReference>
<evidence type="ECO:0000313" key="1">
    <source>
        <dbReference type="EMBL" id="WNM18126.1"/>
    </source>
</evidence>
<dbReference type="NCBIfam" id="TIGR04131">
    <property type="entry name" value="Bac_Flav_CTERM"/>
    <property type="match status" value="1"/>
</dbReference>
<dbReference type="Pfam" id="PF13585">
    <property type="entry name" value="CHU_C"/>
    <property type="match status" value="1"/>
</dbReference>
<keyword evidence="3" id="KW-1185">Reference proteome</keyword>
<dbReference type="KEGG" id="fcj:RN605_02180"/>
<dbReference type="EMBL" id="CP134878">
    <property type="protein sequence ID" value="WNM18126.1"/>
    <property type="molecule type" value="Genomic_DNA"/>
</dbReference>
<dbReference type="AlphaFoldDB" id="A0AA96F373"/>
<accession>A0AA96ETT6</accession>
<accession>A0AA96F373</accession>